<dbReference type="GO" id="GO:0005886">
    <property type="term" value="C:plasma membrane"/>
    <property type="evidence" value="ECO:0007669"/>
    <property type="project" value="TreeGrafter"/>
</dbReference>
<feature type="repeat" description="ANK" evidence="1">
    <location>
        <begin position="726"/>
        <end position="758"/>
    </location>
</feature>
<comment type="caution">
    <text evidence="4">The sequence shown here is derived from an EMBL/GenBank/DDBJ whole genome shotgun (WGS) entry which is preliminary data.</text>
</comment>
<organism evidence="4 5">
    <name type="scientific">Polysphondylium violaceum</name>
    <dbReference type="NCBI Taxonomy" id="133409"/>
    <lineage>
        <taxon>Eukaryota</taxon>
        <taxon>Amoebozoa</taxon>
        <taxon>Evosea</taxon>
        <taxon>Eumycetozoa</taxon>
        <taxon>Dictyostelia</taxon>
        <taxon>Dictyosteliales</taxon>
        <taxon>Dictyosteliaceae</taxon>
        <taxon>Polysphondylium</taxon>
    </lineage>
</organism>
<dbReference type="Pfam" id="PF11841">
    <property type="entry name" value="ELMO_ARM"/>
    <property type="match status" value="1"/>
</dbReference>
<evidence type="ECO:0000313" key="5">
    <source>
        <dbReference type="Proteomes" id="UP000695562"/>
    </source>
</evidence>
<dbReference type="OrthoDB" id="20508at2759"/>
<dbReference type="PROSITE" id="PS50088">
    <property type="entry name" value="ANK_REPEAT"/>
    <property type="match status" value="2"/>
</dbReference>
<dbReference type="InterPro" id="IPR011989">
    <property type="entry name" value="ARM-like"/>
</dbReference>
<dbReference type="Gene3D" id="1.25.10.10">
    <property type="entry name" value="Leucine-rich Repeat Variant"/>
    <property type="match status" value="1"/>
</dbReference>
<dbReference type="SUPFAM" id="SSF48371">
    <property type="entry name" value="ARM repeat"/>
    <property type="match status" value="1"/>
</dbReference>
<dbReference type="InterPro" id="IPR006816">
    <property type="entry name" value="ELMO_dom"/>
</dbReference>
<feature type="region of interest" description="Disordered" evidence="2">
    <location>
        <begin position="806"/>
        <end position="858"/>
    </location>
</feature>
<feature type="region of interest" description="Disordered" evidence="2">
    <location>
        <begin position="979"/>
        <end position="1003"/>
    </location>
</feature>
<feature type="compositionally biased region" description="Polar residues" evidence="2">
    <location>
        <begin position="898"/>
        <end position="918"/>
    </location>
</feature>
<feature type="region of interest" description="Disordered" evidence="2">
    <location>
        <begin position="879"/>
        <end position="949"/>
    </location>
</feature>
<evidence type="ECO:0000259" key="3">
    <source>
        <dbReference type="PROSITE" id="PS51335"/>
    </source>
</evidence>
<dbReference type="PROSITE" id="PS50297">
    <property type="entry name" value="ANK_REP_REGION"/>
    <property type="match status" value="1"/>
</dbReference>
<feature type="compositionally biased region" description="Low complexity" evidence="2">
    <location>
        <begin position="919"/>
        <end position="930"/>
    </location>
</feature>
<dbReference type="PANTHER" id="PTHR12771:SF27">
    <property type="entry name" value="ANKYRIN REPEAT AND ELMO DOMAIN-CONTAINING PROTEIN D"/>
    <property type="match status" value="1"/>
</dbReference>
<dbReference type="GO" id="GO:0007015">
    <property type="term" value="P:actin filament organization"/>
    <property type="evidence" value="ECO:0007669"/>
    <property type="project" value="TreeGrafter"/>
</dbReference>
<feature type="compositionally biased region" description="Low complexity" evidence="2">
    <location>
        <begin position="526"/>
        <end position="539"/>
    </location>
</feature>
<dbReference type="Proteomes" id="UP000695562">
    <property type="component" value="Unassembled WGS sequence"/>
</dbReference>
<dbReference type="InterPro" id="IPR024574">
    <property type="entry name" value="ELMO_ARM"/>
</dbReference>
<dbReference type="PANTHER" id="PTHR12771">
    <property type="entry name" value="ENGULFMENT AND CELL MOTILITY"/>
    <property type="match status" value="1"/>
</dbReference>
<dbReference type="InterPro" id="IPR050868">
    <property type="entry name" value="ELMO_domain-containing"/>
</dbReference>
<reference evidence="4" key="1">
    <citation type="submission" date="2020-01" db="EMBL/GenBank/DDBJ databases">
        <title>Development of genomics and gene disruption for Polysphondylium violaceum indicates a role for the polyketide synthase stlB in stalk morphogenesis.</title>
        <authorList>
            <person name="Narita B."/>
            <person name="Kawabe Y."/>
            <person name="Kin K."/>
            <person name="Saito T."/>
            <person name="Gibbs R."/>
            <person name="Kuspa A."/>
            <person name="Muzny D."/>
            <person name="Queller D."/>
            <person name="Richards S."/>
            <person name="Strassman J."/>
            <person name="Sucgang R."/>
            <person name="Worley K."/>
            <person name="Schaap P."/>
        </authorList>
    </citation>
    <scope>NUCLEOTIDE SEQUENCE</scope>
    <source>
        <strain evidence="4">QSvi11</strain>
    </source>
</reference>
<dbReference type="GO" id="GO:0048870">
    <property type="term" value="P:cell motility"/>
    <property type="evidence" value="ECO:0007669"/>
    <property type="project" value="TreeGrafter"/>
</dbReference>
<dbReference type="PROSITE" id="PS51335">
    <property type="entry name" value="ELMO"/>
    <property type="match status" value="1"/>
</dbReference>
<feature type="compositionally biased region" description="Polar residues" evidence="2">
    <location>
        <begin position="986"/>
        <end position="1003"/>
    </location>
</feature>
<evidence type="ECO:0000256" key="1">
    <source>
        <dbReference type="PROSITE-ProRule" id="PRU00023"/>
    </source>
</evidence>
<feature type="compositionally biased region" description="Low complexity" evidence="2">
    <location>
        <begin position="829"/>
        <end position="858"/>
    </location>
</feature>
<protein>
    <recommendedName>
        <fullName evidence="3">ELMO domain-containing protein</fullName>
    </recommendedName>
</protein>
<dbReference type="SUPFAM" id="SSF48403">
    <property type="entry name" value="Ankyrin repeat"/>
    <property type="match status" value="1"/>
</dbReference>
<dbReference type="InterPro" id="IPR036770">
    <property type="entry name" value="Ankyrin_rpt-contain_sf"/>
</dbReference>
<dbReference type="EMBL" id="AJWJ01000371">
    <property type="protein sequence ID" value="KAF2071475.1"/>
    <property type="molecule type" value="Genomic_DNA"/>
</dbReference>
<dbReference type="AlphaFoldDB" id="A0A8J4UXU0"/>
<sequence length="1059" mass="117549">MNTIKIHVFKGDIIVEYQLIRGVKVTTQIDILCQIFRIDGDPSKYCLFIKDLNIFITDESLFNDGYEHPLIDNCRAELMLSPNYQVDMILEQLNSEATVKKGLMGLKVHLQNSSFASEFFKKDGLTTLQSIIFELKSGNVLSYALTVLDMVASLPEFKWSSISLKIIDKIVTDFDHQSINIVGPSLKIAIKLANDTQCGYKMLIESIENQKRINNENIYFKLINNNLNSKDINTQAYSLTLINSMVSSSPEPIDFLELLEGYKITNILKTQLHATDIIFRKQIYKFQNLKIQEFIKDSLTNYNKDELNHQKLLERLWLLLFPDEKFHTVDETWKTIGFQSKDPASDFRGMGIAGLKHLLYLATHYKDIFLQLTNAQTAIQQSPLAERYYPVAVCGINITSLLLEIIKPQSTNHHHHSNNSSSNNHNSGSSDTDFPIYPALFDHRHSIEEIYCIVIEVFGMVWDDLNARYMDFQKVLQFVRGIITESLVKSNTLAEFKASTLAKRSEKKINEVGSNNKKNQGRHSKSLNSGSSESLTPSSRISINTHEYGDRKSFDYISRSVDIQREIMSKSFIDDIELESCTISPDGNSPLHSAVLSHSYDNVTHYLNINSYTNSTNNAGLTPLNAACNNCSPQMIELILSYGTVDLSIPSKGGYRPIHNFSSRKWVSEEFSKIIKLLLDKPGSDIDIRTIESQETSLHIAVGRQFEDNVRVLLSLGANPNGFNKKGETPLHIAVAKKNKDIIATLIHFLADPFISNALTNESCIDLCHNDQEIMSLLRQRPLDKSSSSSSSSSVAKIPDEANNLSTIVINKKPTPLPKRPGTGSIGPSGSNLLSVSNGSNSNSISNSNNNNNLNNNTNGSISASSSISNIIGNSLGISNRSISPTPPTSPGLMSPNIKPSTPLRHTNSVIGLSSHYLSTPPDHSSPHTSILSTPTSPQHYSHTPPIRTSSSFFNEINGSYGNLSSIGNCGNSSNGFGRGGSNSSIHSSFRSPTVSGISNQPNASPSNIKKLDLIKKYLNESLCYVDLLYSQDGKSKDHLKKLNECAKQFKSVSKSIKP</sequence>
<feature type="domain" description="ELMO" evidence="3">
    <location>
        <begin position="308"/>
        <end position="487"/>
    </location>
</feature>
<feature type="compositionally biased region" description="Polar residues" evidence="2">
    <location>
        <begin position="931"/>
        <end position="949"/>
    </location>
</feature>
<dbReference type="SMART" id="SM00248">
    <property type="entry name" value="ANK"/>
    <property type="match status" value="5"/>
</dbReference>
<feature type="region of interest" description="Disordered" evidence="2">
    <location>
        <begin position="507"/>
        <end position="542"/>
    </location>
</feature>
<dbReference type="Pfam" id="PF12796">
    <property type="entry name" value="Ank_2"/>
    <property type="match status" value="1"/>
</dbReference>
<keyword evidence="5" id="KW-1185">Reference proteome</keyword>
<proteinExistence type="predicted"/>
<dbReference type="InterPro" id="IPR016024">
    <property type="entry name" value="ARM-type_fold"/>
</dbReference>
<name>A0A8J4UXU0_9MYCE</name>
<feature type="repeat" description="ANK" evidence="1">
    <location>
        <begin position="693"/>
        <end position="725"/>
    </location>
</feature>
<dbReference type="Gene3D" id="1.25.40.20">
    <property type="entry name" value="Ankyrin repeat-containing domain"/>
    <property type="match status" value="1"/>
</dbReference>
<evidence type="ECO:0000256" key="2">
    <source>
        <dbReference type="SAM" id="MobiDB-lite"/>
    </source>
</evidence>
<dbReference type="InterPro" id="IPR002110">
    <property type="entry name" value="Ankyrin_rpt"/>
</dbReference>
<gene>
    <name evidence="4" type="ORF">CYY_007209</name>
</gene>
<dbReference type="Pfam" id="PF04727">
    <property type="entry name" value="ELMO_CED12"/>
    <property type="match status" value="1"/>
</dbReference>
<keyword evidence="1" id="KW-0040">ANK repeat</keyword>
<accession>A0A8J4UXU0</accession>
<evidence type="ECO:0000313" key="4">
    <source>
        <dbReference type="EMBL" id="KAF2071475.1"/>
    </source>
</evidence>